<dbReference type="Gene3D" id="3.40.50.300">
    <property type="entry name" value="P-loop containing nucleotide triphosphate hydrolases"/>
    <property type="match status" value="1"/>
</dbReference>
<accession>A0A656GHD1</accession>
<feature type="non-terminal residue" evidence="3">
    <location>
        <position position="1"/>
    </location>
</feature>
<dbReference type="CDD" id="cd18793">
    <property type="entry name" value="SF2_C_SNF"/>
    <property type="match status" value="1"/>
</dbReference>
<evidence type="ECO:0000313" key="4">
    <source>
        <dbReference type="Proteomes" id="UP000003465"/>
    </source>
</evidence>
<dbReference type="Pfam" id="PF00271">
    <property type="entry name" value="Helicase_C"/>
    <property type="match status" value="1"/>
</dbReference>
<protein>
    <submittedName>
        <fullName evidence="3">DEAD/DEAH box helicase-like protein</fullName>
    </submittedName>
</protein>
<keyword evidence="3" id="KW-0547">Nucleotide-binding</keyword>
<keyword evidence="3" id="KW-0067">ATP-binding</keyword>
<dbReference type="PANTHER" id="PTHR45766:SF6">
    <property type="entry name" value="SWI_SNF-RELATED MATRIX-ASSOCIATED ACTIN-DEPENDENT REGULATOR OF CHROMATIN SUBFAMILY A-LIKE PROTEIN 1"/>
    <property type="match status" value="1"/>
</dbReference>
<dbReference type="InterPro" id="IPR001650">
    <property type="entry name" value="Helicase_C-like"/>
</dbReference>
<name>A0A656GHD1_PSEA0</name>
<dbReference type="PROSITE" id="PS51194">
    <property type="entry name" value="HELICASE_CTER"/>
    <property type="match status" value="1"/>
</dbReference>
<evidence type="ECO:0000313" key="3">
    <source>
        <dbReference type="EMBL" id="EGH25027.1"/>
    </source>
</evidence>
<dbReference type="GO" id="GO:0006281">
    <property type="term" value="P:DNA repair"/>
    <property type="evidence" value="ECO:0007669"/>
    <property type="project" value="TreeGrafter"/>
</dbReference>
<dbReference type="SMART" id="SM00490">
    <property type="entry name" value="HELICc"/>
    <property type="match status" value="1"/>
</dbReference>
<keyword evidence="3" id="KW-0347">Helicase</keyword>
<dbReference type="GO" id="GO:0004386">
    <property type="term" value="F:helicase activity"/>
    <property type="evidence" value="ECO:0007669"/>
    <property type="project" value="UniProtKB-KW"/>
</dbReference>
<dbReference type="EMBL" id="AEAG01001099">
    <property type="protein sequence ID" value="EGH25027.1"/>
    <property type="molecule type" value="Genomic_DNA"/>
</dbReference>
<dbReference type="SUPFAM" id="SSF52540">
    <property type="entry name" value="P-loop containing nucleoside triphosphate hydrolases"/>
    <property type="match status" value="1"/>
</dbReference>
<comment type="caution">
    <text evidence="3">The sequence shown here is derived from an EMBL/GenBank/DDBJ whole genome shotgun (WGS) entry which is preliminary data.</text>
</comment>
<dbReference type="PANTHER" id="PTHR45766">
    <property type="entry name" value="DNA ANNEALING HELICASE AND ENDONUCLEASE ZRANB3 FAMILY MEMBER"/>
    <property type="match status" value="1"/>
</dbReference>
<evidence type="ECO:0000256" key="1">
    <source>
        <dbReference type="ARBA" id="ARBA00022801"/>
    </source>
</evidence>
<reference evidence="3 4" key="1">
    <citation type="journal article" date="2011" name="PLoS Pathog.">
        <title>Dynamic evolution of pathogenicity revealed by sequencing and comparative genomics of 19 Pseudomonas syringae isolates.</title>
        <authorList>
            <person name="Baltrus D.A."/>
            <person name="Nishimura M.T."/>
            <person name="Romanchuk A."/>
            <person name="Chang J.H."/>
            <person name="Mukhtar M.S."/>
            <person name="Cherkis K."/>
            <person name="Roach J."/>
            <person name="Grant S.R."/>
            <person name="Jones C.D."/>
            <person name="Dangl J.L."/>
        </authorList>
    </citation>
    <scope>NUCLEOTIDE SEQUENCE [LARGE SCALE GENOMIC DNA]</scope>
    <source>
        <strain evidence="3 4">301020</strain>
    </source>
</reference>
<organism evidence="3 4">
    <name type="scientific">Pseudomonas amygdali pv. mori str. 301020</name>
    <dbReference type="NCBI Taxonomy" id="629261"/>
    <lineage>
        <taxon>Bacteria</taxon>
        <taxon>Pseudomonadati</taxon>
        <taxon>Pseudomonadota</taxon>
        <taxon>Gammaproteobacteria</taxon>
        <taxon>Pseudomonadales</taxon>
        <taxon>Pseudomonadaceae</taxon>
        <taxon>Pseudomonas</taxon>
        <taxon>Pseudomonas amygdali</taxon>
    </lineage>
</organism>
<dbReference type="InterPro" id="IPR027417">
    <property type="entry name" value="P-loop_NTPase"/>
</dbReference>
<feature type="domain" description="Helicase C-terminal" evidence="2">
    <location>
        <begin position="1"/>
        <end position="182"/>
    </location>
</feature>
<dbReference type="InterPro" id="IPR049730">
    <property type="entry name" value="SNF2/RAD54-like_C"/>
</dbReference>
<keyword evidence="1" id="KW-0378">Hydrolase</keyword>
<evidence type="ECO:0000259" key="2">
    <source>
        <dbReference type="PROSITE" id="PS51194"/>
    </source>
</evidence>
<dbReference type="GO" id="GO:0016787">
    <property type="term" value="F:hydrolase activity"/>
    <property type="evidence" value="ECO:0007669"/>
    <property type="project" value="UniProtKB-KW"/>
</dbReference>
<sequence>AMYLYAHLVDWAKDELGIHSALITGGGTNKTTLAGAGSDLNNLLTAFSPVSKERGKIDPNAKAEIDLLIATDCISEGQNLQDCDTLVNYDIHWNPVRIIQRFGRVDRLGSKNTKIQLINFWPNMELDEYINLEARVAGRMMLLDVSATGEENVIDANAQEMNDLEYRRAQLQQLKDAVVDLEDMAGGVSITDLTLNDFRMDLSGYMKKGLHQLAQAPNGLYAAATIDAALKADGLKPGVIFCLKSIRDGHRSIQVDENYPLAPYFLVYVTDDAVVELNFTQSKKVLDLLKKHGLSATSIEEGAAGQVNDRTRNGSDMEQYQQLLAVAVDSIAGKSEEKGVQSLFTRGGTVLTATSSQGIEDFAVVTYLIITDAP</sequence>
<gene>
    <name evidence="3" type="ORF">PSYMO_27671</name>
</gene>
<dbReference type="AlphaFoldDB" id="A0A656GHD1"/>
<proteinExistence type="predicted"/>
<dbReference type="Proteomes" id="UP000003465">
    <property type="component" value="Unassembled WGS sequence"/>
</dbReference>
<dbReference type="GO" id="GO:0031297">
    <property type="term" value="P:replication fork processing"/>
    <property type="evidence" value="ECO:0007669"/>
    <property type="project" value="TreeGrafter"/>
</dbReference>